<evidence type="ECO:0000256" key="6">
    <source>
        <dbReference type="SAM" id="Phobius"/>
    </source>
</evidence>
<accession>A0A438N4R9</accession>
<dbReference type="OrthoDB" id="199930at2759"/>
<feature type="region of interest" description="Disordered" evidence="5">
    <location>
        <begin position="1"/>
        <end position="96"/>
    </location>
</feature>
<dbReference type="InterPro" id="IPR036259">
    <property type="entry name" value="MFS_trans_sf"/>
</dbReference>
<evidence type="ECO:0000256" key="5">
    <source>
        <dbReference type="SAM" id="MobiDB-lite"/>
    </source>
</evidence>
<dbReference type="InterPro" id="IPR011701">
    <property type="entry name" value="MFS"/>
</dbReference>
<comment type="subcellular location">
    <subcellularLocation>
        <location evidence="1">Membrane</location>
        <topology evidence="1">Multi-pass membrane protein</topology>
    </subcellularLocation>
</comment>
<dbReference type="GO" id="GO:0005886">
    <property type="term" value="C:plasma membrane"/>
    <property type="evidence" value="ECO:0007669"/>
    <property type="project" value="TreeGrafter"/>
</dbReference>
<feature type="compositionally biased region" description="Polar residues" evidence="5">
    <location>
        <begin position="50"/>
        <end position="66"/>
    </location>
</feature>
<dbReference type="PANTHER" id="PTHR23502:SF47">
    <property type="entry name" value="MAJOR FACILITATOR SUPERFAMILY (MFS) PROFILE DOMAIN-CONTAINING PROTEIN-RELATED"/>
    <property type="match status" value="1"/>
</dbReference>
<feature type="transmembrane region" description="Helical" evidence="6">
    <location>
        <begin position="324"/>
        <end position="341"/>
    </location>
</feature>
<dbReference type="Pfam" id="PF07690">
    <property type="entry name" value="MFS_1"/>
    <property type="match status" value="2"/>
</dbReference>
<dbReference type="Gene3D" id="1.20.1250.20">
    <property type="entry name" value="MFS general substrate transporter like domains"/>
    <property type="match status" value="3"/>
</dbReference>
<evidence type="ECO:0000313" key="9">
    <source>
        <dbReference type="Proteomes" id="UP000288859"/>
    </source>
</evidence>
<evidence type="ECO:0000256" key="4">
    <source>
        <dbReference type="ARBA" id="ARBA00023136"/>
    </source>
</evidence>
<evidence type="ECO:0000256" key="1">
    <source>
        <dbReference type="ARBA" id="ARBA00004141"/>
    </source>
</evidence>
<comment type="caution">
    <text evidence="8">The sequence shown here is derived from an EMBL/GenBank/DDBJ whole genome shotgun (WGS) entry which is preliminary data.</text>
</comment>
<feature type="transmembrane region" description="Helical" evidence="6">
    <location>
        <begin position="747"/>
        <end position="765"/>
    </location>
</feature>
<feature type="transmembrane region" description="Helical" evidence="6">
    <location>
        <begin position="607"/>
        <end position="629"/>
    </location>
</feature>
<evidence type="ECO:0000313" key="8">
    <source>
        <dbReference type="EMBL" id="RVX70719.1"/>
    </source>
</evidence>
<feature type="transmembrane region" description="Helical" evidence="6">
    <location>
        <begin position="649"/>
        <end position="669"/>
    </location>
</feature>
<organism evidence="8 9">
    <name type="scientific">Exophiala mesophila</name>
    <name type="common">Black yeast-like fungus</name>
    <dbReference type="NCBI Taxonomy" id="212818"/>
    <lineage>
        <taxon>Eukaryota</taxon>
        <taxon>Fungi</taxon>
        <taxon>Dikarya</taxon>
        <taxon>Ascomycota</taxon>
        <taxon>Pezizomycotina</taxon>
        <taxon>Eurotiomycetes</taxon>
        <taxon>Chaetothyriomycetidae</taxon>
        <taxon>Chaetothyriales</taxon>
        <taxon>Herpotrichiellaceae</taxon>
        <taxon>Exophiala</taxon>
    </lineage>
</organism>
<feature type="transmembrane region" description="Helical" evidence="6">
    <location>
        <begin position="788"/>
        <end position="810"/>
    </location>
</feature>
<dbReference type="Proteomes" id="UP000288859">
    <property type="component" value="Unassembled WGS sequence"/>
</dbReference>
<dbReference type="PROSITE" id="PS50850">
    <property type="entry name" value="MFS"/>
    <property type="match status" value="1"/>
</dbReference>
<feature type="transmembrane region" description="Helical" evidence="6">
    <location>
        <begin position="202"/>
        <end position="219"/>
    </location>
</feature>
<evidence type="ECO:0000259" key="7">
    <source>
        <dbReference type="PROSITE" id="PS50850"/>
    </source>
</evidence>
<gene>
    <name evidence="8" type="ORF">B0A52_05369</name>
</gene>
<feature type="transmembrane region" description="Helical" evidence="6">
    <location>
        <begin position="1105"/>
        <end position="1131"/>
    </location>
</feature>
<sequence>MEPFYCRDPATEEDQVQNETPVLNPNAANVHEPGPSTSSEPTPPCGEVDPTTTVYDYVESDSTLQDDSGKADHGDQGIGSPKTPSLHSSNSSESGVERIHLNKIATQPSHGTMTLSQTMTGVDVHTPMTNEKHHGTGDHVFIVGYQGLDDELDPHNWSTPRRLCYTLLIAMVGLIVGFASSVDSAAAPQAAEEFGVSSVVESLATAMYLLGFGLGAPFAAPLSETFGRNPVYIGTMGLFMVFVMASALSPNIGAQLVFRLLAGLFGSTPLTCAGGSISDMWTAIERTAMFPVFGTAAFWGPILGPVIGGFIAQSSAVSWRWVEWVTLIWSGLILVLLLLFLPETYTPTLLKWKAASLREITGDNRFMSQMEVANTKLTDRVVANMWRPVLLFAYEPIAVLFTLYLTVVYVVLFTFLTGFEFVFEETYGLSQALTFLIFIAIGLGLCVAGALVPWVYKSYRRALEEVQAQGGTTLPPERRLVFAMLSAPMLPIGLFWMGWTANSAVNVWAPIMSCIPIGFAILGIFISTYQYLIDAYVAHAASALVGVTFVRLGMYRAVAGTGAFCVLQVWAGNSQAQSRIDDDDFDFMGQVAQEIIERDRLRMRREFIRVMSFVCAVLSCLCAGSITSFSLYGSRFLEDLGYTQLRVNAVSITAELAMYLPVPLFGYLCDRYSPPPLSLLACFLFGFGYILAAYTYKSGPPPDAAQDGQGWPFAVMILAFVGIGAGTSCMYLSAVATCAKNFATAKYRGFMLAVPIAAFGLSGMWESQVGAHLLSERLPNGARGDLDVFRYFIFLAGTLIGVGLLGVIGLRIVDEEELIDHGVEALEQSGLLQESEFYHDSESGSPVNYGTLQHDVHSGATTPSDTSSGPPLDLSESQMLKKREMDHRLRKKKWWLLNHATHTFLTDRTMWLLAAGFFLLTGPGEAYINNLGTIIPTLTPKHYFDLTAPPAGHASTHVSIIALASTFARLFTGTLSDLFAPPSNPETPPSAGFSFSRLVLLLPSALLLLFAFLNLAIPSLTASTPSLFLLSSGLLGLGYGASFSLVPIIISVVWGVENFATNWGVVAMMPAGGAAVWSIVYSLTYSHASHGGGDIGIPEGRDECIGYSCFGLWAWGCAVSVAVAIVLWSFAWKTWRSRNVSV</sequence>
<dbReference type="EMBL" id="NAJM01000021">
    <property type="protein sequence ID" value="RVX70719.1"/>
    <property type="molecule type" value="Genomic_DNA"/>
</dbReference>
<feature type="transmembrane region" description="Helical" evidence="6">
    <location>
        <begin position="231"/>
        <end position="250"/>
    </location>
</feature>
<feature type="transmembrane region" description="Helical" evidence="6">
    <location>
        <begin position="711"/>
        <end position="735"/>
    </location>
</feature>
<feature type="compositionally biased region" description="Polar residues" evidence="5">
    <location>
        <begin position="859"/>
        <end position="869"/>
    </location>
</feature>
<feature type="transmembrane region" description="Helical" evidence="6">
    <location>
        <begin position="289"/>
        <end position="312"/>
    </location>
</feature>
<dbReference type="SUPFAM" id="SSF103473">
    <property type="entry name" value="MFS general substrate transporter"/>
    <property type="match status" value="2"/>
</dbReference>
<dbReference type="CDD" id="cd17323">
    <property type="entry name" value="MFS_Tpo1_MDR_like"/>
    <property type="match status" value="1"/>
</dbReference>
<protein>
    <recommendedName>
        <fullName evidence="7">Major facilitator superfamily (MFS) profile domain-containing protein</fullName>
    </recommendedName>
</protein>
<dbReference type="VEuPathDB" id="FungiDB:PV10_05112"/>
<feature type="domain" description="Major facilitator superfamily (MFS) profile" evidence="7">
    <location>
        <begin position="165"/>
        <end position="577"/>
    </location>
</feature>
<feature type="transmembrane region" description="Helical" evidence="6">
    <location>
        <begin position="256"/>
        <end position="277"/>
    </location>
</feature>
<dbReference type="PANTHER" id="PTHR23502">
    <property type="entry name" value="MAJOR FACILITATOR SUPERFAMILY"/>
    <property type="match status" value="1"/>
</dbReference>
<name>A0A438N4R9_EXOME</name>
<feature type="region of interest" description="Disordered" evidence="5">
    <location>
        <begin position="849"/>
        <end position="874"/>
    </location>
</feature>
<dbReference type="InterPro" id="IPR020846">
    <property type="entry name" value="MFS_dom"/>
</dbReference>
<feature type="transmembrane region" description="Helical" evidence="6">
    <location>
        <begin position="432"/>
        <end position="456"/>
    </location>
</feature>
<dbReference type="GO" id="GO:0022857">
    <property type="term" value="F:transmembrane transporter activity"/>
    <property type="evidence" value="ECO:0007669"/>
    <property type="project" value="InterPro"/>
</dbReference>
<feature type="compositionally biased region" description="Polar residues" evidence="5">
    <location>
        <begin position="17"/>
        <end position="27"/>
    </location>
</feature>
<feature type="transmembrane region" description="Helical" evidence="6">
    <location>
        <begin position="480"/>
        <end position="499"/>
    </location>
</feature>
<proteinExistence type="predicted"/>
<feature type="transmembrane region" description="Helical" evidence="6">
    <location>
        <begin position="505"/>
        <end position="526"/>
    </location>
</feature>
<feature type="transmembrane region" description="Helical" evidence="6">
    <location>
        <begin position="1063"/>
        <end position="1085"/>
    </location>
</feature>
<keyword evidence="2 6" id="KW-0812">Transmembrane</keyword>
<evidence type="ECO:0000256" key="2">
    <source>
        <dbReference type="ARBA" id="ARBA00022692"/>
    </source>
</evidence>
<keyword evidence="3 6" id="KW-1133">Transmembrane helix</keyword>
<dbReference type="AlphaFoldDB" id="A0A438N4R9"/>
<reference evidence="8 9" key="1">
    <citation type="submission" date="2017-03" db="EMBL/GenBank/DDBJ databases">
        <title>Genomes of endolithic fungi from Antarctica.</title>
        <authorList>
            <person name="Coleine C."/>
            <person name="Masonjones S."/>
            <person name="Stajich J.E."/>
        </authorList>
    </citation>
    <scope>NUCLEOTIDE SEQUENCE [LARGE SCALE GENOMIC DNA]</scope>
    <source>
        <strain evidence="8 9">CCFEE 6314</strain>
    </source>
</reference>
<keyword evidence="4 6" id="KW-0472">Membrane</keyword>
<feature type="transmembrane region" description="Helical" evidence="6">
    <location>
        <begin position="163"/>
        <end position="182"/>
    </location>
</feature>
<feature type="transmembrane region" description="Helical" evidence="6">
    <location>
        <begin position="676"/>
        <end position="696"/>
    </location>
</feature>
<feature type="compositionally biased region" description="Polar residues" evidence="5">
    <location>
        <begin position="82"/>
        <end position="94"/>
    </location>
</feature>
<evidence type="ECO:0000256" key="3">
    <source>
        <dbReference type="ARBA" id="ARBA00022989"/>
    </source>
</evidence>
<dbReference type="VEuPathDB" id="FungiDB:PV10_05111"/>
<feature type="transmembrane region" description="Helical" evidence="6">
    <location>
        <begin position="998"/>
        <end position="1017"/>
    </location>
</feature>
<feature type="transmembrane region" description="Helical" evidence="6">
    <location>
        <begin position="389"/>
        <end position="412"/>
    </location>
</feature>
<feature type="transmembrane region" description="Helical" evidence="6">
    <location>
        <begin position="1037"/>
        <end position="1056"/>
    </location>
</feature>